<dbReference type="Pfam" id="PF07411">
    <property type="entry name" value="DUF1508"/>
    <property type="match status" value="1"/>
</dbReference>
<evidence type="ECO:0000313" key="4">
    <source>
        <dbReference type="Proteomes" id="UP001163293"/>
    </source>
</evidence>
<evidence type="ECO:0000313" key="3">
    <source>
        <dbReference type="EMBL" id="UYV99430.1"/>
    </source>
</evidence>
<dbReference type="GeneID" id="79885058"/>
<evidence type="ECO:0000259" key="2">
    <source>
        <dbReference type="Pfam" id="PF07411"/>
    </source>
</evidence>
<organism evidence="3 4">
    <name type="scientific">Paenarthrobacter ureafaciens</name>
    <dbReference type="NCBI Taxonomy" id="37931"/>
    <lineage>
        <taxon>Bacteria</taxon>
        <taxon>Bacillati</taxon>
        <taxon>Actinomycetota</taxon>
        <taxon>Actinomycetes</taxon>
        <taxon>Micrococcales</taxon>
        <taxon>Micrococcaceae</taxon>
        <taxon>Paenarthrobacter</taxon>
    </lineage>
</organism>
<dbReference type="InterPro" id="IPR036913">
    <property type="entry name" value="YegP-like_sf"/>
</dbReference>
<protein>
    <submittedName>
        <fullName evidence="3">YegP family protein</fullName>
    </submittedName>
</protein>
<gene>
    <name evidence="3" type="ORF">NL394_09615</name>
</gene>
<dbReference type="InterPro" id="IPR010879">
    <property type="entry name" value="DUF1508"/>
</dbReference>
<dbReference type="Gene3D" id="2.30.29.80">
    <property type="match status" value="1"/>
</dbReference>
<name>A0AAX3ENA2_PAEUR</name>
<evidence type="ECO:0000256" key="1">
    <source>
        <dbReference type="SAM" id="MobiDB-lite"/>
    </source>
</evidence>
<dbReference type="AlphaFoldDB" id="A0AAX3ENA2"/>
<feature type="domain" description="DUF1508" evidence="2">
    <location>
        <begin position="14"/>
        <end position="57"/>
    </location>
</feature>
<proteinExistence type="predicted"/>
<keyword evidence="4" id="KW-1185">Reference proteome</keyword>
<dbReference type="RefSeq" id="WP_079941137.1">
    <property type="nucleotide sequence ID" value="NZ_BDMH01000004.1"/>
</dbReference>
<dbReference type="EMBL" id="CP101185">
    <property type="protein sequence ID" value="UYV99430.1"/>
    <property type="molecule type" value="Genomic_DNA"/>
</dbReference>
<dbReference type="SUPFAM" id="SSF160113">
    <property type="entry name" value="YegP-like"/>
    <property type="match status" value="1"/>
</dbReference>
<sequence>MSGHFEVFVDAYSHFRFRLVGPRGNTLLESGPYDDKQAIAIAIFDVRECAGTGLVEDHSTKPAPRWPPASGPHSSPRRRSTPVAAPH</sequence>
<dbReference type="Proteomes" id="UP001163293">
    <property type="component" value="Chromosome"/>
</dbReference>
<feature type="region of interest" description="Disordered" evidence="1">
    <location>
        <begin position="55"/>
        <end position="87"/>
    </location>
</feature>
<accession>A0AAX3ENA2</accession>
<reference evidence="3" key="1">
    <citation type="submission" date="2022-07" db="EMBL/GenBank/DDBJ databases">
        <authorList>
            <person name="Wu T."/>
        </authorList>
    </citation>
    <scope>NUCLEOTIDE SEQUENCE</scope>
    <source>
        <strain evidence="3">SD-1</strain>
    </source>
</reference>